<evidence type="ECO:0000313" key="2">
    <source>
        <dbReference type="Proteomes" id="UP001245285"/>
    </source>
</evidence>
<dbReference type="Proteomes" id="UP001245285">
    <property type="component" value="Unassembled WGS sequence"/>
</dbReference>
<evidence type="ECO:0000313" key="1">
    <source>
        <dbReference type="EMBL" id="MDT0646677.1"/>
    </source>
</evidence>
<gene>
    <name evidence="1" type="ORF">RM545_08240</name>
</gene>
<organism evidence="1 2">
    <name type="scientific">Autumnicola lenta</name>
    <dbReference type="NCBI Taxonomy" id="3075593"/>
    <lineage>
        <taxon>Bacteria</taxon>
        <taxon>Pseudomonadati</taxon>
        <taxon>Bacteroidota</taxon>
        <taxon>Flavobacteriia</taxon>
        <taxon>Flavobacteriales</taxon>
        <taxon>Flavobacteriaceae</taxon>
        <taxon>Autumnicola</taxon>
    </lineage>
</organism>
<name>A0ABU3CKB2_9FLAO</name>
<dbReference type="EMBL" id="JAVRHO010000009">
    <property type="protein sequence ID" value="MDT0646677.1"/>
    <property type="molecule type" value="Genomic_DNA"/>
</dbReference>
<dbReference type="RefSeq" id="WP_311494843.1">
    <property type="nucleotide sequence ID" value="NZ_JAVRHO010000009.1"/>
</dbReference>
<proteinExistence type="predicted"/>
<keyword evidence="2" id="KW-1185">Reference proteome</keyword>
<accession>A0ABU3CKB2</accession>
<sequence length="319" mass="37350">MKKFLLNLFFLVTALVILFLLFEYSTSTLIGDRLQVKKEGKDIKYFVVGHSHSEIAYNDTIIKELKNISYAGESYLSSYYKAKILLKNNPHIDTIFVELSNNYLDKHMDEWIWGSDFLLMGYLDLSSTVSAEDKWWLFKKNPSGFLAASSLAGKVRLKRIRSAYYDFDYAGGFRYLKRDKTDSLLKAIVRNAPDTIFAGTAEKFSTQNLRFLKKLVEFCEDNEIKIYLIRSPLHSFYREHLNEKLYYRVLETDLKGVEFLDFSRFPLSNTEFGDLSHLNYKGTRKYSIWLDSLLQSGFLDKKNKQEIIDKEFDRINSGR</sequence>
<evidence type="ECO:0008006" key="3">
    <source>
        <dbReference type="Google" id="ProtNLM"/>
    </source>
</evidence>
<comment type="caution">
    <text evidence="1">The sequence shown here is derived from an EMBL/GenBank/DDBJ whole genome shotgun (WGS) entry which is preliminary data.</text>
</comment>
<protein>
    <recommendedName>
        <fullName evidence="3">SGNH/GDSL hydrolase family protein</fullName>
    </recommendedName>
</protein>
<reference evidence="1 2" key="1">
    <citation type="submission" date="2023-09" db="EMBL/GenBank/DDBJ databases">
        <authorList>
            <person name="Rey-Velasco X."/>
        </authorList>
    </citation>
    <scope>NUCLEOTIDE SEQUENCE [LARGE SCALE GENOMIC DNA]</scope>
    <source>
        <strain evidence="1 2">F260</strain>
    </source>
</reference>